<dbReference type="Proteomes" id="UP000287651">
    <property type="component" value="Unassembled WGS sequence"/>
</dbReference>
<dbReference type="EMBL" id="AMZH03001695">
    <property type="protein sequence ID" value="RRT78366.1"/>
    <property type="molecule type" value="Genomic_DNA"/>
</dbReference>
<organism evidence="2 3">
    <name type="scientific">Ensete ventricosum</name>
    <name type="common">Abyssinian banana</name>
    <name type="synonym">Musa ensete</name>
    <dbReference type="NCBI Taxonomy" id="4639"/>
    <lineage>
        <taxon>Eukaryota</taxon>
        <taxon>Viridiplantae</taxon>
        <taxon>Streptophyta</taxon>
        <taxon>Embryophyta</taxon>
        <taxon>Tracheophyta</taxon>
        <taxon>Spermatophyta</taxon>
        <taxon>Magnoliopsida</taxon>
        <taxon>Liliopsida</taxon>
        <taxon>Zingiberales</taxon>
        <taxon>Musaceae</taxon>
        <taxon>Ensete</taxon>
    </lineage>
</organism>
<feature type="region of interest" description="Disordered" evidence="1">
    <location>
        <begin position="1"/>
        <end position="91"/>
    </location>
</feature>
<sequence length="91" mass="10106">MSERTHSQRGKLCPWRPTKQDSRPKMSNSPQNVTTDSERLQLNQGPEVDSSTRRSPGFPIYQPTSEELAHPSGANKESSGVHVYAGSTKPR</sequence>
<evidence type="ECO:0000256" key="1">
    <source>
        <dbReference type="SAM" id="MobiDB-lite"/>
    </source>
</evidence>
<proteinExistence type="predicted"/>
<dbReference type="AlphaFoldDB" id="A0A427AQ76"/>
<name>A0A427AQ76_ENSVE</name>
<reference evidence="2 3" key="1">
    <citation type="journal article" date="2014" name="Agronomy (Basel)">
        <title>A Draft Genome Sequence for Ensete ventricosum, the Drought-Tolerant Tree Against Hunger.</title>
        <authorList>
            <person name="Harrison J."/>
            <person name="Moore K.A."/>
            <person name="Paszkiewicz K."/>
            <person name="Jones T."/>
            <person name="Grant M."/>
            <person name="Ambacheew D."/>
            <person name="Muzemil S."/>
            <person name="Studholme D.J."/>
        </authorList>
    </citation>
    <scope>NUCLEOTIDE SEQUENCE [LARGE SCALE GENOMIC DNA]</scope>
</reference>
<accession>A0A427AQ76</accession>
<evidence type="ECO:0000313" key="3">
    <source>
        <dbReference type="Proteomes" id="UP000287651"/>
    </source>
</evidence>
<evidence type="ECO:0000313" key="2">
    <source>
        <dbReference type="EMBL" id="RRT78366.1"/>
    </source>
</evidence>
<gene>
    <name evidence="2" type="ORF">B296_00007929</name>
</gene>
<feature type="compositionally biased region" description="Polar residues" evidence="1">
    <location>
        <begin position="25"/>
        <end position="44"/>
    </location>
</feature>
<protein>
    <submittedName>
        <fullName evidence="2">Uncharacterized protein</fullName>
    </submittedName>
</protein>
<comment type="caution">
    <text evidence="2">The sequence shown here is derived from an EMBL/GenBank/DDBJ whole genome shotgun (WGS) entry which is preliminary data.</text>
</comment>